<keyword evidence="2" id="KW-1185">Reference proteome</keyword>
<evidence type="ECO:0000313" key="2">
    <source>
        <dbReference type="Proteomes" id="UP000887226"/>
    </source>
</evidence>
<reference evidence="1" key="1">
    <citation type="journal article" date="2021" name="IMA Fungus">
        <title>Genomic characterization of three marine fungi, including Emericellopsis atlantica sp. nov. with signatures of a generalist lifestyle and marine biomass degradation.</title>
        <authorList>
            <person name="Hagestad O.C."/>
            <person name="Hou L."/>
            <person name="Andersen J.H."/>
            <person name="Hansen E.H."/>
            <person name="Altermark B."/>
            <person name="Li C."/>
            <person name="Kuhnert E."/>
            <person name="Cox R.J."/>
            <person name="Crous P.W."/>
            <person name="Spatafora J.W."/>
            <person name="Lail K."/>
            <person name="Amirebrahimi M."/>
            <person name="Lipzen A."/>
            <person name="Pangilinan J."/>
            <person name="Andreopoulos W."/>
            <person name="Hayes R.D."/>
            <person name="Ng V."/>
            <person name="Grigoriev I.V."/>
            <person name="Jackson S.A."/>
            <person name="Sutton T.D.S."/>
            <person name="Dobson A.D.W."/>
            <person name="Rama T."/>
        </authorList>
    </citation>
    <scope>NUCLEOTIDE SEQUENCE</scope>
    <source>
        <strain evidence="1">TRa3180A</strain>
    </source>
</reference>
<proteinExistence type="predicted"/>
<dbReference type="AlphaFoldDB" id="A0A9P8CFF4"/>
<dbReference type="EMBL" id="MU253992">
    <property type="protein sequence ID" value="KAG9243271.1"/>
    <property type="molecule type" value="Genomic_DNA"/>
</dbReference>
<gene>
    <name evidence="1" type="ORF">BJ878DRAFT_511704</name>
</gene>
<dbReference type="OrthoDB" id="3561817at2759"/>
<organism evidence="1 2">
    <name type="scientific">Calycina marina</name>
    <dbReference type="NCBI Taxonomy" id="1763456"/>
    <lineage>
        <taxon>Eukaryota</taxon>
        <taxon>Fungi</taxon>
        <taxon>Dikarya</taxon>
        <taxon>Ascomycota</taxon>
        <taxon>Pezizomycotina</taxon>
        <taxon>Leotiomycetes</taxon>
        <taxon>Helotiales</taxon>
        <taxon>Pezizellaceae</taxon>
        <taxon>Calycina</taxon>
    </lineage>
</organism>
<feature type="non-terminal residue" evidence="1">
    <location>
        <position position="66"/>
    </location>
</feature>
<sequence>MMFEPQKSSKLIHFDKTRAGNSQSLTLDNDVIKPVEETRFLGVHLDRKLNFTAHKNHILAKLMTQR</sequence>
<protein>
    <submittedName>
        <fullName evidence="1">Uncharacterized protein</fullName>
    </submittedName>
</protein>
<accession>A0A9P8CFF4</accession>
<comment type="caution">
    <text evidence="1">The sequence shown here is derived from an EMBL/GenBank/DDBJ whole genome shotgun (WGS) entry which is preliminary data.</text>
</comment>
<name>A0A9P8CFF4_9HELO</name>
<evidence type="ECO:0000313" key="1">
    <source>
        <dbReference type="EMBL" id="KAG9243271.1"/>
    </source>
</evidence>
<dbReference type="Proteomes" id="UP000887226">
    <property type="component" value="Unassembled WGS sequence"/>
</dbReference>